<evidence type="ECO:0000313" key="2">
    <source>
        <dbReference type="Proteomes" id="UP000619743"/>
    </source>
</evidence>
<dbReference type="RefSeq" id="WP_087504111.1">
    <property type="nucleotide sequence ID" value="NZ_BMDX01000001.1"/>
</dbReference>
<protein>
    <submittedName>
        <fullName evidence="1">Glycosyl transferase</fullName>
    </submittedName>
</protein>
<keyword evidence="2" id="KW-1185">Reference proteome</keyword>
<evidence type="ECO:0000313" key="1">
    <source>
        <dbReference type="EMBL" id="GGA63494.1"/>
    </source>
</evidence>
<sequence>MRILYGVQATGNGHITRARAMAQALNDTDIEVDFLFTGRPADQLFNMELFGQYKALPGLSFATSGGRVDLIKTLQQARIRQLFSDINKLDVSQYDLVLNDFEPVSAWAAKRANKRCIGLSHQSAFSFDIPKTGQDLGSKLVMRYFAPSSEQLGVHWHHFGQPILPPIIDVGMTQTNATDNKVVVYLPFEELSIIKQMLQPFSNYRFYIYHPQATNAEEGHLSLRALSRVTFEHDLLEAEGVIANGGFELPSEALFLGKKILVKPLVRQFEQESNVLTLEQLGLASSMADLDSSKVSQWLDAPSAQPINYPDVAGRLSQWLAEGAQQSLIELSHELWQQVRFPSYATLPAPSV</sequence>
<dbReference type="SUPFAM" id="SSF53756">
    <property type="entry name" value="UDP-Glycosyltransferase/glycogen phosphorylase"/>
    <property type="match status" value="1"/>
</dbReference>
<dbReference type="AlphaFoldDB" id="A0A8J2U1N4"/>
<dbReference type="NCBIfam" id="TIGR00661">
    <property type="entry name" value="MJ1255"/>
    <property type="match status" value="1"/>
</dbReference>
<dbReference type="Pfam" id="PF13528">
    <property type="entry name" value="Glyco_trans_1_3"/>
    <property type="match status" value="1"/>
</dbReference>
<name>A0A8J2U1N4_9GAMM</name>
<dbReference type="InterPro" id="IPR005262">
    <property type="entry name" value="MJ1255-like"/>
</dbReference>
<reference evidence="2" key="1">
    <citation type="journal article" date="2019" name="Int. J. Syst. Evol. Microbiol.">
        <title>The Global Catalogue of Microorganisms (GCM) 10K type strain sequencing project: providing services to taxonomists for standard genome sequencing and annotation.</title>
        <authorList>
            <consortium name="The Broad Institute Genomics Platform"/>
            <consortium name="The Broad Institute Genome Sequencing Center for Infectious Disease"/>
            <person name="Wu L."/>
            <person name="Ma J."/>
        </authorList>
    </citation>
    <scope>NUCLEOTIDE SEQUENCE [LARGE SCALE GENOMIC DNA]</scope>
    <source>
        <strain evidence="2">CGMCC 1.10130</strain>
    </source>
</reference>
<dbReference type="GO" id="GO:0016740">
    <property type="term" value="F:transferase activity"/>
    <property type="evidence" value="ECO:0007669"/>
    <property type="project" value="UniProtKB-KW"/>
</dbReference>
<comment type="caution">
    <text evidence="1">The sequence shown here is derived from an EMBL/GenBank/DDBJ whole genome shotgun (WGS) entry which is preliminary data.</text>
</comment>
<dbReference type="Proteomes" id="UP000619743">
    <property type="component" value="Unassembled WGS sequence"/>
</dbReference>
<gene>
    <name evidence="1" type="ORF">GCM10011369_01000</name>
</gene>
<dbReference type="EMBL" id="BMDX01000001">
    <property type="protein sequence ID" value="GGA63494.1"/>
    <property type="molecule type" value="Genomic_DNA"/>
</dbReference>
<keyword evidence="1" id="KW-0808">Transferase</keyword>
<dbReference type="OrthoDB" id="9793805at2"/>
<organism evidence="1 2">
    <name type="scientific">Neiella marina</name>
    <dbReference type="NCBI Taxonomy" id="508461"/>
    <lineage>
        <taxon>Bacteria</taxon>
        <taxon>Pseudomonadati</taxon>
        <taxon>Pseudomonadota</taxon>
        <taxon>Gammaproteobacteria</taxon>
        <taxon>Alteromonadales</taxon>
        <taxon>Echinimonadaceae</taxon>
        <taxon>Neiella</taxon>
    </lineage>
</organism>
<accession>A0A8J2U1N4</accession>
<proteinExistence type="predicted"/>